<dbReference type="EMBL" id="QHBU01000024">
    <property type="protein sequence ID" value="PZR83774.1"/>
    <property type="molecule type" value="Genomic_DNA"/>
</dbReference>
<evidence type="ECO:0000313" key="2">
    <source>
        <dbReference type="EMBL" id="PZR83774.1"/>
    </source>
</evidence>
<name>A0A2W6AJG8_9BACT</name>
<accession>A0A2W6AJG8</accession>
<reference evidence="2 3" key="1">
    <citation type="journal article" date="2017" name="Nature">
        <title>Atmospheric trace gases support primary production in Antarctic desert surface soil.</title>
        <authorList>
            <person name="Ji M."/>
            <person name="Greening C."/>
            <person name="Vanwonterghem I."/>
            <person name="Carere C.R."/>
            <person name="Bay S.K."/>
            <person name="Steen J.A."/>
            <person name="Montgomery K."/>
            <person name="Lines T."/>
            <person name="Beardall J."/>
            <person name="van Dorst J."/>
            <person name="Snape I."/>
            <person name="Stott M.B."/>
            <person name="Hugenholtz P."/>
            <person name="Ferrari B.C."/>
        </authorList>
    </citation>
    <scope>NUCLEOTIDE SEQUENCE [LARGE SCALE GENOMIC DNA]</scope>
    <source>
        <strain evidence="2">RRmetagenome_bin12</strain>
    </source>
</reference>
<dbReference type="InterPro" id="IPR032710">
    <property type="entry name" value="NTF2-like_dom_sf"/>
</dbReference>
<dbReference type="InterPro" id="IPR037401">
    <property type="entry name" value="SnoaL-like"/>
</dbReference>
<dbReference type="SUPFAM" id="SSF54427">
    <property type="entry name" value="NTF2-like"/>
    <property type="match status" value="1"/>
</dbReference>
<protein>
    <recommendedName>
        <fullName evidence="1">SnoaL-like domain-containing protein</fullName>
    </recommendedName>
</protein>
<dbReference type="Proteomes" id="UP000248724">
    <property type="component" value="Unassembled WGS sequence"/>
</dbReference>
<sequence length="168" mass="18434">MRLPARCWSTTRCTPRRSCVSPTYANPWWRRPRNQTGDAMTDTAAVATAYIDAVGAGRWDEVAALLTPDATFEIAGGGRHEGATAFLAAFDALKPIIERNEIRSVITDGDRAVVLYDFVTRTPVGGVLSAEWLTIEDGKVASSYLLFDKGRWPEVMQHLQRPVAPPSA</sequence>
<proteinExistence type="predicted"/>
<evidence type="ECO:0000313" key="3">
    <source>
        <dbReference type="Proteomes" id="UP000248724"/>
    </source>
</evidence>
<gene>
    <name evidence="2" type="ORF">DLM65_01105</name>
</gene>
<organism evidence="2 3">
    <name type="scientific">Candidatus Aeolococcus gillhamiae</name>
    <dbReference type="NCBI Taxonomy" id="3127015"/>
    <lineage>
        <taxon>Bacteria</taxon>
        <taxon>Bacillati</taxon>
        <taxon>Candidatus Dormiibacterota</taxon>
        <taxon>Candidatus Dormibacteria</taxon>
        <taxon>Candidatus Aeolococcales</taxon>
        <taxon>Candidatus Aeolococcaceae</taxon>
        <taxon>Candidatus Aeolococcus</taxon>
    </lineage>
</organism>
<comment type="caution">
    <text evidence="2">The sequence shown here is derived from an EMBL/GenBank/DDBJ whole genome shotgun (WGS) entry which is preliminary data.</text>
</comment>
<dbReference type="AlphaFoldDB" id="A0A2W6AJG8"/>
<dbReference type="Pfam" id="PF12680">
    <property type="entry name" value="SnoaL_2"/>
    <property type="match status" value="1"/>
</dbReference>
<dbReference type="Gene3D" id="3.10.450.50">
    <property type="match status" value="1"/>
</dbReference>
<evidence type="ECO:0000259" key="1">
    <source>
        <dbReference type="Pfam" id="PF12680"/>
    </source>
</evidence>
<feature type="domain" description="SnoaL-like" evidence="1">
    <location>
        <begin position="48"/>
        <end position="142"/>
    </location>
</feature>